<evidence type="ECO:0000313" key="2">
    <source>
        <dbReference type="Proteomes" id="UP000070366"/>
    </source>
</evidence>
<reference evidence="1 2" key="1">
    <citation type="submission" date="2016-02" db="EMBL/GenBank/DDBJ databases">
        <authorList>
            <person name="Wen L."/>
            <person name="He K."/>
            <person name="Yang H."/>
        </authorList>
    </citation>
    <scope>NUCLEOTIDE SEQUENCE [LARGE SCALE GENOMIC DNA]</scope>
    <source>
        <strain evidence="1 2">DSM 22607</strain>
    </source>
</reference>
<organism evidence="1 2">
    <name type="scientific">Christensenella minuta</name>
    <dbReference type="NCBI Taxonomy" id="626937"/>
    <lineage>
        <taxon>Bacteria</taxon>
        <taxon>Bacillati</taxon>
        <taxon>Bacillota</taxon>
        <taxon>Clostridia</taxon>
        <taxon>Christensenellales</taxon>
        <taxon>Christensenellaceae</taxon>
        <taxon>Christensenella</taxon>
    </lineage>
</organism>
<proteinExistence type="predicted"/>
<protein>
    <submittedName>
        <fullName evidence="1">Uncharacterized protein</fullName>
    </submittedName>
</protein>
<keyword evidence="2" id="KW-1185">Reference proteome</keyword>
<dbReference type="EMBL" id="LSZW01000056">
    <property type="protein sequence ID" value="KXK65765.1"/>
    <property type="molecule type" value="Genomic_DNA"/>
</dbReference>
<sequence length="61" mass="6758">MNKVLGNIEKFVESSANGVRVPAGKPPCGEARRAGYLSSRKKGILPREKNKKCLVLTNFLW</sequence>
<gene>
    <name evidence="1" type="ORF">HMPREF3293_01369</name>
</gene>
<accession>A0A136Q507</accession>
<dbReference type="Proteomes" id="UP000070366">
    <property type="component" value="Unassembled WGS sequence"/>
</dbReference>
<dbReference type="STRING" id="626937.HMPREF3293_01369"/>
<evidence type="ECO:0000313" key="1">
    <source>
        <dbReference type="EMBL" id="KXK65765.1"/>
    </source>
</evidence>
<name>A0A136Q507_9FIRM</name>
<dbReference type="KEGG" id="cmiu:B1H56_12280"/>
<dbReference type="AlphaFoldDB" id="A0A136Q507"/>
<comment type="caution">
    <text evidence="1">The sequence shown here is derived from an EMBL/GenBank/DDBJ whole genome shotgun (WGS) entry which is preliminary data.</text>
</comment>